<evidence type="ECO:0000313" key="5">
    <source>
        <dbReference type="Proteomes" id="UP001159427"/>
    </source>
</evidence>
<dbReference type="InterPro" id="IPR044862">
    <property type="entry name" value="Pro_4_hyd_alph_FE2OG_OXY"/>
</dbReference>
<evidence type="ECO:0000256" key="2">
    <source>
        <dbReference type="SAM" id="SignalP"/>
    </source>
</evidence>
<evidence type="ECO:0000313" key="4">
    <source>
        <dbReference type="EMBL" id="CAH3023127.1"/>
    </source>
</evidence>
<dbReference type="SUPFAM" id="SSF51197">
    <property type="entry name" value="Clavaminate synthase-like"/>
    <property type="match status" value="1"/>
</dbReference>
<feature type="compositionally biased region" description="Acidic residues" evidence="1">
    <location>
        <begin position="564"/>
        <end position="575"/>
    </location>
</feature>
<evidence type="ECO:0000256" key="1">
    <source>
        <dbReference type="SAM" id="MobiDB-lite"/>
    </source>
</evidence>
<proteinExistence type="predicted"/>
<keyword evidence="5" id="KW-1185">Reference proteome</keyword>
<feature type="domain" description="Prolyl 4-hydroxylase alpha subunit Fe(2+) 2OG dioxygenase" evidence="3">
    <location>
        <begin position="168"/>
        <end position="225"/>
    </location>
</feature>
<sequence length="620" mass="71984">MARHRLIFTFVTLYFFSEFSQCSADNEDSFAWDVRDSTEFGVAESNIEDTILDVDLSSKITFRYQTTDGGKIYVFDNILHPINLHIFSRYLNIDLGAWQFSLYEPYDGGIEKPTDNIPWINDVDCIEFSKSVVGKTMQKAVMDTTQTEDIYYPYKVKGKLIRRGDFTKLFTDANKTDDEYSAFMFLNPTWRKNDYGELYLYDEDNEIMAGTVPKFGRVVVWPSSVSYLARPPSMAFKKGQLILHVQFTKSKQKMLANHRERMAAKGERQVAYDAGFIGSDKPAPTGINIAQHRVSEHASTEGKKIFVFDDLFDKEDLDRLRAFIFKHGTYYYDDSDDGDDGGDNVQWIAGFEINDYIQSRLWNIMQQTLKHVTGSDKWFPYDISCNLIRSADHTRIHQDCEYHEDEWTYLIYLTPNWTKNDYGETAFYETMSHDNEIITEVRPKYGRAVVFQGIIPHSARPPSTNQSHARLTFVAKVSVDEFVGRQKAFTEEMRHFVGVLDTRMRLNSMEEGKGGELIGEHDREHGEKRETEDMEGQSRNRDKPHLENESEEEGGEGGEGNGHEDEEEEMDDPEFTELSRRMREVSQSRDLEEIRKLHEELHLRHVMAREDAARRITNLI</sequence>
<name>A0ABN8M3X8_9CNID</name>
<dbReference type="Proteomes" id="UP001159427">
    <property type="component" value="Unassembled WGS sequence"/>
</dbReference>
<dbReference type="Pfam" id="PF13640">
    <property type="entry name" value="2OG-FeII_Oxy_3"/>
    <property type="match status" value="2"/>
</dbReference>
<dbReference type="PANTHER" id="PTHR35169:SF1">
    <property type="entry name" value="PROLYL 4-HYDROXYLASE ALPHA SUBUNIT FE(2+) 2OG DIOXYGENASE DOMAIN-CONTAINING PROTEIN"/>
    <property type="match status" value="1"/>
</dbReference>
<accession>A0ABN8M3X8</accession>
<gene>
    <name evidence="4" type="ORF">PEVE_00018171</name>
</gene>
<feature type="compositionally biased region" description="Basic and acidic residues" evidence="1">
    <location>
        <begin position="510"/>
        <end position="548"/>
    </location>
</feature>
<reference evidence="4 5" key="1">
    <citation type="submission" date="2022-05" db="EMBL/GenBank/DDBJ databases">
        <authorList>
            <consortium name="Genoscope - CEA"/>
            <person name="William W."/>
        </authorList>
    </citation>
    <scope>NUCLEOTIDE SEQUENCE [LARGE SCALE GENOMIC DNA]</scope>
</reference>
<feature type="domain" description="Prolyl 4-hydroxylase alpha subunit Fe(2+) 2OG dioxygenase" evidence="3">
    <location>
        <begin position="392"/>
        <end position="472"/>
    </location>
</feature>
<feature type="chain" id="PRO_5046373808" description="Prolyl 4-hydroxylase alpha subunit Fe(2+) 2OG dioxygenase domain-containing protein" evidence="2">
    <location>
        <begin position="25"/>
        <end position="620"/>
    </location>
</feature>
<dbReference type="PANTHER" id="PTHR35169">
    <property type="entry name" value="FE2OG DIOXYGENASE DOMAIN-CONTAINING PROTEIN"/>
    <property type="match status" value="1"/>
</dbReference>
<feature type="signal peptide" evidence="2">
    <location>
        <begin position="1"/>
        <end position="24"/>
    </location>
</feature>
<comment type="caution">
    <text evidence="4">The sequence shown here is derived from an EMBL/GenBank/DDBJ whole genome shotgun (WGS) entry which is preliminary data.</text>
</comment>
<keyword evidence="2" id="KW-0732">Signal</keyword>
<organism evidence="4 5">
    <name type="scientific">Porites evermanni</name>
    <dbReference type="NCBI Taxonomy" id="104178"/>
    <lineage>
        <taxon>Eukaryota</taxon>
        <taxon>Metazoa</taxon>
        <taxon>Cnidaria</taxon>
        <taxon>Anthozoa</taxon>
        <taxon>Hexacorallia</taxon>
        <taxon>Scleractinia</taxon>
        <taxon>Fungiina</taxon>
        <taxon>Poritidae</taxon>
        <taxon>Porites</taxon>
    </lineage>
</organism>
<feature type="region of interest" description="Disordered" evidence="1">
    <location>
        <begin position="510"/>
        <end position="590"/>
    </location>
</feature>
<dbReference type="EMBL" id="CALNXI010000248">
    <property type="protein sequence ID" value="CAH3023127.1"/>
    <property type="molecule type" value="Genomic_DNA"/>
</dbReference>
<protein>
    <recommendedName>
        <fullName evidence="3">Prolyl 4-hydroxylase alpha subunit Fe(2+) 2OG dioxygenase domain-containing protein</fullName>
    </recommendedName>
</protein>
<evidence type="ECO:0000259" key="3">
    <source>
        <dbReference type="Pfam" id="PF13640"/>
    </source>
</evidence>
<feature type="compositionally biased region" description="Basic and acidic residues" evidence="1">
    <location>
        <begin position="577"/>
        <end position="590"/>
    </location>
</feature>
<dbReference type="Gene3D" id="2.60.120.620">
    <property type="entry name" value="q2cbj1_9rhob like domain"/>
    <property type="match status" value="2"/>
</dbReference>